<dbReference type="SUPFAM" id="SSF52540">
    <property type="entry name" value="P-loop containing nucleoside triphosphate hydrolases"/>
    <property type="match status" value="2"/>
</dbReference>
<dbReference type="OrthoDB" id="9801441at2"/>
<dbReference type="AlphaFoldDB" id="A0A397RUJ7"/>
<dbReference type="Gene3D" id="3.40.50.300">
    <property type="entry name" value="P-loop containing nucleotide triphosphate hydrolases"/>
    <property type="match status" value="2"/>
</dbReference>
<accession>A0A397RUJ7</accession>
<dbReference type="FunCoup" id="A0A397RUJ7">
    <property type="interactions" value="233"/>
</dbReference>
<comment type="caution">
    <text evidence="5">The sequence shown here is derived from an EMBL/GenBank/DDBJ whole genome shotgun (WGS) entry which is preliminary data.</text>
</comment>
<reference evidence="5 6" key="1">
    <citation type="submission" date="2018-08" db="EMBL/GenBank/DDBJ databases">
        <title>Genomic Encyclopedia of Archaeal and Bacterial Type Strains, Phase II (KMG-II): from individual species to whole genera.</title>
        <authorList>
            <person name="Goeker M."/>
        </authorList>
    </citation>
    <scope>NUCLEOTIDE SEQUENCE [LARGE SCALE GENOMIC DNA]</scope>
    <source>
        <strain evidence="5 6">ATCC 27112</strain>
    </source>
</reference>
<evidence type="ECO:0000256" key="2">
    <source>
        <dbReference type="ARBA" id="ARBA00022840"/>
    </source>
</evidence>
<dbReference type="EMBL" id="QXEV01000010">
    <property type="protein sequence ID" value="RIA75805.1"/>
    <property type="molecule type" value="Genomic_DNA"/>
</dbReference>
<keyword evidence="3" id="KW-0175">Coiled coil</keyword>
<proteinExistence type="predicted"/>
<evidence type="ECO:0000259" key="4">
    <source>
        <dbReference type="PROSITE" id="PS50893"/>
    </source>
</evidence>
<dbReference type="InterPro" id="IPR051309">
    <property type="entry name" value="ABCF_ATPase"/>
</dbReference>
<gene>
    <name evidence="5" type="ORF">EI71_01102</name>
</gene>
<dbReference type="PROSITE" id="PS00211">
    <property type="entry name" value="ABC_TRANSPORTER_1"/>
    <property type="match status" value="1"/>
</dbReference>
<dbReference type="InterPro" id="IPR003439">
    <property type="entry name" value="ABC_transporter-like_ATP-bd"/>
</dbReference>
<keyword evidence="2" id="KW-0067">ATP-binding</keyword>
<sequence>MSVLKCSNVSFSFGNRTILENASFVMQKGEHIGLIGLNGEGKSTFIKMITGELTPDDGKIEWCKRITTGYLDQYTTLTKGKTIRDVLREAFQHMYDIEAEMNSLYEKMCDATEEEMNQYLEDTGEMQSLLESSGFYTLDATIEEVANGLGLGDIGLDHDVSNLSGGQRSKVLLTKLILAKPMILILDEPTNFLDEEQINWLTNYLANYENAFLLVSHDVPFLNKVVNVIYHMEDGTLTRYSGNYDQYMQMYEIEKRNQNVAYEKQQKEIRDLKEFINKNKARVATTDLAKSRQRRLDKMEIIDKAKEVIKPNFKFKECGASGKFVFVAENLVIGYNEPLTKPVNFTIERGQKVVIKGANGIGKSTLLKTLLGILKPLSGKCEMDYNVHYGYFAQEEEYSDKTAHQEVWDMYPAMTNAEVRGALAACGLTKEKIESMMVVLSGGEAAKVRLCKIMLKECNTLILDEPTNHLDVYAKESLKEAVKAFKGTVVLVSHEPEFYNDIATDILNAEDWTTKIL</sequence>
<dbReference type="RefSeq" id="WP_119016246.1">
    <property type="nucleotide sequence ID" value="NZ_QXEV01000010.1"/>
</dbReference>
<dbReference type="InterPro" id="IPR003593">
    <property type="entry name" value="AAA+_ATPase"/>
</dbReference>
<organism evidence="5 6">
    <name type="scientific">Anaeroplasma bactoclasticum</name>
    <dbReference type="NCBI Taxonomy" id="2088"/>
    <lineage>
        <taxon>Bacteria</taxon>
        <taxon>Bacillati</taxon>
        <taxon>Mycoplasmatota</taxon>
        <taxon>Mollicutes</taxon>
        <taxon>Anaeroplasmatales</taxon>
        <taxon>Anaeroplasmataceae</taxon>
        <taxon>Anaeroplasma</taxon>
    </lineage>
</organism>
<dbReference type="GO" id="GO:0016887">
    <property type="term" value="F:ATP hydrolysis activity"/>
    <property type="evidence" value="ECO:0007669"/>
    <property type="project" value="InterPro"/>
</dbReference>
<dbReference type="InterPro" id="IPR017871">
    <property type="entry name" value="ABC_transporter-like_CS"/>
</dbReference>
<dbReference type="Pfam" id="PF12848">
    <property type="entry name" value="ABC_tran_Xtn"/>
    <property type="match status" value="1"/>
</dbReference>
<evidence type="ECO:0000313" key="6">
    <source>
        <dbReference type="Proteomes" id="UP000266506"/>
    </source>
</evidence>
<evidence type="ECO:0000256" key="1">
    <source>
        <dbReference type="ARBA" id="ARBA00022741"/>
    </source>
</evidence>
<protein>
    <submittedName>
        <fullName evidence="5">ATPase subunit of ABC transporter with duplicated ATPase domains</fullName>
    </submittedName>
</protein>
<dbReference type="InterPro" id="IPR032781">
    <property type="entry name" value="ABC_tran_Xtn"/>
</dbReference>
<dbReference type="InParanoid" id="A0A397RUJ7"/>
<dbReference type="FunFam" id="3.40.50.300:FF:000011">
    <property type="entry name" value="Putative ABC transporter ATP-binding component"/>
    <property type="match status" value="1"/>
</dbReference>
<feature type="domain" description="ABC transporter" evidence="4">
    <location>
        <begin position="322"/>
        <end position="517"/>
    </location>
</feature>
<evidence type="ECO:0000313" key="5">
    <source>
        <dbReference type="EMBL" id="RIA75805.1"/>
    </source>
</evidence>
<name>A0A397RUJ7_9MOLU</name>
<keyword evidence="1" id="KW-0547">Nucleotide-binding</keyword>
<dbReference type="CDD" id="cd03221">
    <property type="entry name" value="ABCF_EF-3"/>
    <property type="match status" value="2"/>
</dbReference>
<feature type="domain" description="ABC transporter" evidence="4">
    <location>
        <begin position="4"/>
        <end position="259"/>
    </location>
</feature>
<dbReference type="PROSITE" id="PS50893">
    <property type="entry name" value="ABC_TRANSPORTER_2"/>
    <property type="match status" value="2"/>
</dbReference>
<dbReference type="SMART" id="SM00382">
    <property type="entry name" value="AAA"/>
    <property type="match status" value="2"/>
</dbReference>
<dbReference type="PANTHER" id="PTHR42855:SF2">
    <property type="entry name" value="DRUG RESISTANCE ABC TRANSPORTER,ATP-BINDING PROTEIN"/>
    <property type="match status" value="1"/>
</dbReference>
<dbReference type="Pfam" id="PF00005">
    <property type="entry name" value="ABC_tran"/>
    <property type="match status" value="2"/>
</dbReference>
<evidence type="ECO:0000256" key="3">
    <source>
        <dbReference type="SAM" id="Coils"/>
    </source>
</evidence>
<dbReference type="Proteomes" id="UP000266506">
    <property type="component" value="Unassembled WGS sequence"/>
</dbReference>
<dbReference type="PANTHER" id="PTHR42855">
    <property type="entry name" value="ABC TRANSPORTER ATP-BINDING SUBUNIT"/>
    <property type="match status" value="1"/>
</dbReference>
<dbReference type="InterPro" id="IPR027417">
    <property type="entry name" value="P-loop_NTPase"/>
</dbReference>
<dbReference type="GO" id="GO:0005524">
    <property type="term" value="F:ATP binding"/>
    <property type="evidence" value="ECO:0007669"/>
    <property type="project" value="UniProtKB-KW"/>
</dbReference>
<feature type="coiled-coil region" evidence="3">
    <location>
        <begin position="248"/>
        <end position="282"/>
    </location>
</feature>
<keyword evidence="6" id="KW-1185">Reference proteome</keyword>